<dbReference type="Proteomes" id="UP000078492">
    <property type="component" value="Unassembled WGS sequence"/>
</dbReference>
<accession>A0A195DZF0</accession>
<sequence>MDKLYRMGISEGSMSNANPVEGKELAVEPTHSSVHVVRRAQLHLRNAGQGRSWPGSRTSYWIRPISLTYIKFPGKHPGGICSRWKTILPQSENGPALDVCLLSQDFVRAAEQAIPTPSAGHFVPETHFFYFRYVDDIILAAPSESIHDFFNVFNSLHAFI</sequence>
<organism evidence="1 2">
    <name type="scientific">Trachymyrmex cornetzi</name>
    <dbReference type="NCBI Taxonomy" id="471704"/>
    <lineage>
        <taxon>Eukaryota</taxon>
        <taxon>Metazoa</taxon>
        <taxon>Ecdysozoa</taxon>
        <taxon>Arthropoda</taxon>
        <taxon>Hexapoda</taxon>
        <taxon>Insecta</taxon>
        <taxon>Pterygota</taxon>
        <taxon>Neoptera</taxon>
        <taxon>Endopterygota</taxon>
        <taxon>Hymenoptera</taxon>
        <taxon>Apocrita</taxon>
        <taxon>Aculeata</taxon>
        <taxon>Formicoidea</taxon>
        <taxon>Formicidae</taxon>
        <taxon>Myrmicinae</taxon>
        <taxon>Trachymyrmex</taxon>
    </lineage>
</organism>
<gene>
    <name evidence="1" type="ORF">ALC57_09595</name>
</gene>
<evidence type="ECO:0000313" key="1">
    <source>
        <dbReference type="EMBL" id="KYN18087.1"/>
    </source>
</evidence>
<dbReference type="AlphaFoldDB" id="A0A195DZF0"/>
<proteinExistence type="predicted"/>
<name>A0A195DZF0_9HYME</name>
<keyword evidence="2" id="KW-1185">Reference proteome</keyword>
<dbReference type="EMBL" id="KQ980044">
    <property type="protein sequence ID" value="KYN18087.1"/>
    <property type="molecule type" value="Genomic_DNA"/>
</dbReference>
<reference evidence="1 2" key="1">
    <citation type="submission" date="2015-09" db="EMBL/GenBank/DDBJ databases">
        <title>Trachymyrmex cornetzi WGS genome.</title>
        <authorList>
            <person name="Nygaard S."/>
            <person name="Hu H."/>
            <person name="Boomsma J."/>
            <person name="Zhang G."/>
        </authorList>
    </citation>
    <scope>NUCLEOTIDE SEQUENCE [LARGE SCALE GENOMIC DNA]</scope>
    <source>
        <strain evidence="1">Tcor2-1</strain>
        <tissue evidence="1">Whole body</tissue>
    </source>
</reference>
<protein>
    <submittedName>
        <fullName evidence="1">Uncharacterized protein</fullName>
    </submittedName>
</protein>
<evidence type="ECO:0000313" key="2">
    <source>
        <dbReference type="Proteomes" id="UP000078492"/>
    </source>
</evidence>